<keyword evidence="5" id="KW-0597">Phosphoprotein</keyword>
<dbReference type="InterPro" id="IPR029151">
    <property type="entry name" value="Sensor-like_sf"/>
</dbReference>
<dbReference type="SMART" id="SM00388">
    <property type="entry name" value="HisKA"/>
    <property type="match status" value="1"/>
</dbReference>
<evidence type="ECO:0000256" key="1">
    <source>
        <dbReference type="ARBA" id="ARBA00000085"/>
    </source>
</evidence>
<evidence type="ECO:0000256" key="8">
    <source>
        <dbReference type="ARBA" id="ARBA00022741"/>
    </source>
</evidence>
<dbReference type="SUPFAM" id="SSF55874">
    <property type="entry name" value="ATPase domain of HSP90 chaperone/DNA topoisomerase II/histidine kinase"/>
    <property type="match status" value="1"/>
</dbReference>
<dbReference type="InterPro" id="IPR005467">
    <property type="entry name" value="His_kinase_dom"/>
</dbReference>
<evidence type="ECO:0000256" key="10">
    <source>
        <dbReference type="ARBA" id="ARBA00022840"/>
    </source>
</evidence>
<reference evidence="16" key="1">
    <citation type="submission" date="2022-11" db="EMBL/GenBank/DDBJ databases">
        <title>Robbsia betulipollinis sp. nov., isolated from pollen of birch (Betula pendula).</title>
        <authorList>
            <person name="Shi H."/>
            <person name="Ambika Manirajan B."/>
            <person name="Ratering S."/>
            <person name="Geissler-Plaum R."/>
            <person name="Schnell S."/>
        </authorList>
    </citation>
    <scope>NUCLEOTIDE SEQUENCE</scope>
    <source>
        <strain evidence="16">Bb-Pol-6</strain>
    </source>
</reference>
<dbReference type="InterPro" id="IPR036097">
    <property type="entry name" value="HisK_dim/P_sf"/>
</dbReference>
<keyword evidence="12" id="KW-0902">Two-component regulatory system</keyword>
<keyword evidence="11 14" id="KW-1133">Transmembrane helix</keyword>
<dbReference type="Gene3D" id="3.30.450.20">
    <property type="entry name" value="PAS domain"/>
    <property type="match status" value="2"/>
</dbReference>
<evidence type="ECO:0000256" key="14">
    <source>
        <dbReference type="SAM" id="Phobius"/>
    </source>
</evidence>
<comment type="catalytic activity">
    <reaction evidence="1">
        <text>ATP + protein L-histidine = ADP + protein N-phospho-L-histidine.</text>
        <dbReference type="EC" id="2.7.13.3"/>
    </reaction>
</comment>
<name>A0ABT3ZJA0_9BURK</name>
<feature type="coiled-coil region" evidence="13">
    <location>
        <begin position="365"/>
        <end position="392"/>
    </location>
</feature>
<gene>
    <name evidence="16" type="ORF">OVY01_02055</name>
</gene>
<dbReference type="Pfam" id="PF00512">
    <property type="entry name" value="HisKA"/>
    <property type="match status" value="1"/>
</dbReference>
<dbReference type="InterPro" id="IPR003661">
    <property type="entry name" value="HisK_dim/P_dom"/>
</dbReference>
<sequence>MIRRLTLSVALVAALLLACLATWTISWQQGIVRLREHAAAGVDRVDINLKSALDRYAILPYLLATHPYVQESLHLSAARDTAPPGAEDATQAIQRTNLFLARVNREAQASATYIIDAAGDCIAASNWQGPVSFVGRRYLFRPYFQDAIQGRAGRFFGIGTSAAEPGYFVSQPVRARDGAIIGVAVVKLDLEWFQRSDAGEPLIVTDDHGVIFLSSEPAWKYHTLTPLSANVAAAVDASRQYAQQRLRPLNIVTEQVLAPDARIVRVGERGHATRYLASTRQLAEPHWQLTVFTSLDPVVSGANYATAITAFSGLCLFLLRFYLRTRRARIQDMLRSGALLRTAYAELNQRVDERTADLSAANALLHTEVRERTRAEQELRAAHRELVQASKLAALGQMAAGITHELNQPLAALRTFSDNTRILLQRDERDAAAENLEAIASLTDRMGRITNQLKLFVGKARPRDVRTPVPRAIANALTVLQGRLHAVALGVWYDPVCRLDDAPSDFAPDAAARPPGAASIALAPGLHGAAPREPWPLPDADLALARARRLPMDPETMPDTPAVWCDQLRLEQLLINVIGNAADALRARPQPRIDLLVSTTPSHVTIAVLDNGPGMTADVLAHLFEPFFTTKESGEGLGLGLAISAAIASEYGGTLRAVNRHVLASAAPAAAGAVFILTLRRADGAARQSLLHGP</sequence>
<evidence type="ECO:0000256" key="12">
    <source>
        <dbReference type="ARBA" id="ARBA00023012"/>
    </source>
</evidence>
<evidence type="ECO:0000256" key="5">
    <source>
        <dbReference type="ARBA" id="ARBA00022553"/>
    </source>
</evidence>
<evidence type="ECO:0000256" key="11">
    <source>
        <dbReference type="ARBA" id="ARBA00022989"/>
    </source>
</evidence>
<protein>
    <recommendedName>
        <fullName evidence="3">histidine kinase</fullName>
        <ecNumber evidence="3">2.7.13.3</ecNumber>
    </recommendedName>
</protein>
<dbReference type="SUPFAM" id="SSF47384">
    <property type="entry name" value="Homodimeric domain of signal transducing histidine kinase"/>
    <property type="match status" value="1"/>
</dbReference>
<organism evidence="16 17">
    <name type="scientific">Robbsia betulipollinis</name>
    <dbReference type="NCBI Taxonomy" id="2981849"/>
    <lineage>
        <taxon>Bacteria</taxon>
        <taxon>Pseudomonadati</taxon>
        <taxon>Pseudomonadota</taxon>
        <taxon>Betaproteobacteria</taxon>
        <taxon>Burkholderiales</taxon>
        <taxon>Burkholderiaceae</taxon>
        <taxon>Robbsia</taxon>
    </lineage>
</organism>
<keyword evidence="13" id="KW-0175">Coiled coil</keyword>
<comment type="subcellular location">
    <subcellularLocation>
        <location evidence="2">Cell membrane</location>
        <topology evidence="2">Multi-pass membrane protein</topology>
    </subcellularLocation>
</comment>
<evidence type="ECO:0000256" key="3">
    <source>
        <dbReference type="ARBA" id="ARBA00012438"/>
    </source>
</evidence>
<keyword evidence="9" id="KW-0418">Kinase</keyword>
<keyword evidence="10 16" id="KW-0067">ATP-binding</keyword>
<dbReference type="Proteomes" id="UP001082899">
    <property type="component" value="Unassembled WGS sequence"/>
</dbReference>
<dbReference type="SMART" id="SM00387">
    <property type="entry name" value="HATPase_c"/>
    <property type="match status" value="1"/>
</dbReference>
<keyword evidence="14" id="KW-0472">Membrane</keyword>
<evidence type="ECO:0000256" key="13">
    <source>
        <dbReference type="SAM" id="Coils"/>
    </source>
</evidence>
<evidence type="ECO:0000313" key="17">
    <source>
        <dbReference type="Proteomes" id="UP001082899"/>
    </source>
</evidence>
<accession>A0ABT3ZJA0</accession>
<dbReference type="EC" id="2.7.13.3" evidence="3"/>
<dbReference type="SUPFAM" id="SSF103190">
    <property type="entry name" value="Sensory domain-like"/>
    <property type="match status" value="1"/>
</dbReference>
<dbReference type="EMBL" id="JAPMXC010000001">
    <property type="protein sequence ID" value="MCY0386045.1"/>
    <property type="molecule type" value="Genomic_DNA"/>
</dbReference>
<feature type="domain" description="Histidine kinase" evidence="15">
    <location>
        <begin position="401"/>
        <end position="683"/>
    </location>
</feature>
<keyword evidence="7 14" id="KW-0812">Transmembrane</keyword>
<comment type="caution">
    <text evidence="16">The sequence shown here is derived from an EMBL/GenBank/DDBJ whole genome shotgun (WGS) entry which is preliminary data.</text>
</comment>
<feature type="transmembrane region" description="Helical" evidence="14">
    <location>
        <begin position="304"/>
        <end position="323"/>
    </location>
</feature>
<dbReference type="InterPro" id="IPR036890">
    <property type="entry name" value="HATPase_C_sf"/>
</dbReference>
<dbReference type="InterPro" id="IPR017055">
    <property type="entry name" value="Sig_transdc_His_kinase_DctB"/>
</dbReference>
<keyword evidence="6" id="KW-0808">Transferase</keyword>
<dbReference type="PANTHER" id="PTHR43065:SF46">
    <property type="entry name" value="C4-DICARBOXYLATE TRANSPORT SENSOR PROTEIN DCTB"/>
    <property type="match status" value="1"/>
</dbReference>
<dbReference type="PROSITE" id="PS50109">
    <property type="entry name" value="HIS_KIN"/>
    <property type="match status" value="1"/>
</dbReference>
<evidence type="ECO:0000256" key="6">
    <source>
        <dbReference type="ARBA" id="ARBA00022679"/>
    </source>
</evidence>
<evidence type="ECO:0000256" key="9">
    <source>
        <dbReference type="ARBA" id="ARBA00022777"/>
    </source>
</evidence>
<dbReference type="PIRSF" id="PIRSF036431">
    <property type="entry name" value="STHK_DctB"/>
    <property type="match status" value="1"/>
</dbReference>
<keyword evidence="8" id="KW-0547">Nucleotide-binding</keyword>
<dbReference type="Pfam" id="PF02518">
    <property type="entry name" value="HATPase_c"/>
    <property type="match status" value="1"/>
</dbReference>
<dbReference type="CDD" id="cd12914">
    <property type="entry name" value="PDC1_DGC_like"/>
    <property type="match status" value="1"/>
</dbReference>
<evidence type="ECO:0000256" key="4">
    <source>
        <dbReference type="ARBA" id="ARBA00022475"/>
    </source>
</evidence>
<dbReference type="RefSeq" id="WP_267845265.1">
    <property type="nucleotide sequence ID" value="NZ_JAPMXC010000001.1"/>
</dbReference>
<keyword evidence="17" id="KW-1185">Reference proteome</keyword>
<dbReference type="GO" id="GO:0005524">
    <property type="term" value="F:ATP binding"/>
    <property type="evidence" value="ECO:0007669"/>
    <property type="project" value="UniProtKB-KW"/>
</dbReference>
<dbReference type="PROSITE" id="PS51257">
    <property type="entry name" value="PROKAR_LIPOPROTEIN"/>
    <property type="match status" value="1"/>
</dbReference>
<dbReference type="PRINTS" id="PR00344">
    <property type="entry name" value="BCTRLSENSOR"/>
</dbReference>
<dbReference type="CDD" id="cd00082">
    <property type="entry name" value="HisKA"/>
    <property type="match status" value="1"/>
</dbReference>
<evidence type="ECO:0000256" key="7">
    <source>
        <dbReference type="ARBA" id="ARBA00022692"/>
    </source>
</evidence>
<dbReference type="PANTHER" id="PTHR43065">
    <property type="entry name" value="SENSOR HISTIDINE KINASE"/>
    <property type="match status" value="1"/>
</dbReference>
<evidence type="ECO:0000313" key="16">
    <source>
        <dbReference type="EMBL" id="MCY0386045.1"/>
    </source>
</evidence>
<dbReference type="Gene3D" id="3.30.565.10">
    <property type="entry name" value="Histidine kinase-like ATPase, C-terminal domain"/>
    <property type="match status" value="1"/>
</dbReference>
<dbReference type="InterPro" id="IPR004358">
    <property type="entry name" value="Sig_transdc_His_kin-like_C"/>
</dbReference>
<keyword evidence="4" id="KW-1003">Cell membrane</keyword>
<evidence type="ECO:0000256" key="2">
    <source>
        <dbReference type="ARBA" id="ARBA00004651"/>
    </source>
</evidence>
<dbReference type="Gene3D" id="1.10.287.130">
    <property type="match status" value="1"/>
</dbReference>
<proteinExistence type="predicted"/>
<dbReference type="InterPro" id="IPR003594">
    <property type="entry name" value="HATPase_dom"/>
</dbReference>
<evidence type="ECO:0000259" key="15">
    <source>
        <dbReference type="PROSITE" id="PS50109"/>
    </source>
</evidence>